<dbReference type="OrthoDB" id="7843939at2"/>
<dbReference type="AlphaFoldDB" id="A0A640VVQ1"/>
<dbReference type="Proteomes" id="UP000436522">
    <property type="component" value="Unassembled WGS sequence"/>
</dbReference>
<gene>
    <name evidence="1" type="ORF">So717_36800</name>
</gene>
<evidence type="ECO:0000313" key="1">
    <source>
        <dbReference type="EMBL" id="GFE51927.1"/>
    </source>
</evidence>
<keyword evidence="2" id="KW-1185">Reference proteome</keyword>
<protein>
    <submittedName>
        <fullName evidence="1">Uncharacterized protein</fullName>
    </submittedName>
</protein>
<name>A0A640VVQ1_9RHOB</name>
<reference evidence="1 2" key="1">
    <citation type="submission" date="2019-12" db="EMBL/GenBank/DDBJ databases">
        <title>Roseobacter cerasinus sp. nov., isolated from seawater around aquaculture.</title>
        <authorList>
            <person name="Muramatsu S."/>
            <person name="Takabe Y."/>
            <person name="Mori K."/>
            <person name="Takaichi S."/>
            <person name="Hanada S."/>
        </authorList>
    </citation>
    <scope>NUCLEOTIDE SEQUENCE [LARGE SCALE GENOMIC DNA]</scope>
    <source>
        <strain evidence="1 2">AI77</strain>
    </source>
</reference>
<evidence type="ECO:0000313" key="2">
    <source>
        <dbReference type="Proteomes" id="UP000436522"/>
    </source>
</evidence>
<accession>A0A640VVQ1</accession>
<sequence length="118" mass="12810">MANRSKTLGSFTPLTRKLPNTRYSQTKDLVEAAREQRFNYVLLVRMYPSTGAADVMLLHAGSGGVMATATAVSPSGGQRGFWGGQIRNPARLERATLKIAKAAMPLVEDTLRGATMRQ</sequence>
<dbReference type="EMBL" id="BLIV01000008">
    <property type="protein sequence ID" value="GFE51927.1"/>
    <property type="molecule type" value="Genomic_DNA"/>
</dbReference>
<proteinExistence type="predicted"/>
<organism evidence="1 2">
    <name type="scientific">Roseobacter cerasinus</name>
    <dbReference type="NCBI Taxonomy" id="2602289"/>
    <lineage>
        <taxon>Bacteria</taxon>
        <taxon>Pseudomonadati</taxon>
        <taxon>Pseudomonadota</taxon>
        <taxon>Alphaproteobacteria</taxon>
        <taxon>Rhodobacterales</taxon>
        <taxon>Roseobacteraceae</taxon>
        <taxon>Roseobacter</taxon>
    </lineage>
</organism>
<comment type="caution">
    <text evidence="1">The sequence shown here is derived from an EMBL/GenBank/DDBJ whole genome shotgun (WGS) entry which is preliminary data.</text>
</comment>